<dbReference type="EMBL" id="BNAV01000002">
    <property type="protein sequence ID" value="GHF44413.1"/>
    <property type="molecule type" value="Genomic_DNA"/>
</dbReference>
<dbReference type="Pfam" id="PF01757">
    <property type="entry name" value="Acyl_transf_3"/>
    <property type="match status" value="1"/>
</dbReference>
<feature type="transmembrane region" description="Helical" evidence="1">
    <location>
        <begin position="141"/>
        <end position="161"/>
    </location>
</feature>
<evidence type="ECO:0000313" key="4">
    <source>
        <dbReference type="Proteomes" id="UP000658656"/>
    </source>
</evidence>
<keyword evidence="4" id="KW-1185">Reference proteome</keyword>
<gene>
    <name evidence="3" type="ORF">GCM10017566_16630</name>
</gene>
<feature type="transmembrane region" description="Helical" evidence="1">
    <location>
        <begin position="205"/>
        <end position="222"/>
    </location>
</feature>
<feature type="transmembrane region" description="Helical" evidence="1">
    <location>
        <begin position="170"/>
        <end position="193"/>
    </location>
</feature>
<keyword evidence="1" id="KW-0472">Membrane</keyword>
<dbReference type="AlphaFoldDB" id="A0A8H9IQA0"/>
<dbReference type="GO" id="GO:0000271">
    <property type="term" value="P:polysaccharide biosynthetic process"/>
    <property type="evidence" value="ECO:0007669"/>
    <property type="project" value="TreeGrafter"/>
</dbReference>
<accession>A0A8H9IQA0</accession>
<name>A0A8H9IQA0_9PSEU</name>
<evidence type="ECO:0000313" key="3">
    <source>
        <dbReference type="EMBL" id="GHF44413.1"/>
    </source>
</evidence>
<dbReference type="PANTHER" id="PTHR23028">
    <property type="entry name" value="ACETYLTRANSFERASE"/>
    <property type="match status" value="1"/>
</dbReference>
<organism evidence="3 4">
    <name type="scientific">Amycolatopsis bartoniae</name>
    <dbReference type="NCBI Taxonomy" id="941986"/>
    <lineage>
        <taxon>Bacteria</taxon>
        <taxon>Bacillati</taxon>
        <taxon>Actinomycetota</taxon>
        <taxon>Actinomycetes</taxon>
        <taxon>Pseudonocardiales</taxon>
        <taxon>Pseudonocardiaceae</taxon>
        <taxon>Amycolatopsis</taxon>
    </lineage>
</organism>
<keyword evidence="1" id="KW-1133">Transmembrane helix</keyword>
<dbReference type="InterPro" id="IPR002656">
    <property type="entry name" value="Acyl_transf_3_dom"/>
</dbReference>
<keyword evidence="3" id="KW-0808">Transferase</keyword>
<dbReference type="InterPro" id="IPR050879">
    <property type="entry name" value="Acyltransferase_3"/>
</dbReference>
<comment type="caution">
    <text evidence="3">The sequence shown here is derived from an EMBL/GenBank/DDBJ whole genome shotgun (WGS) entry which is preliminary data.</text>
</comment>
<reference evidence="3" key="1">
    <citation type="journal article" date="2014" name="Int. J. Syst. Evol. Microbiol.">
        <title>Complete genome sequence of Corynebacterium casei LMG S-19264T (=DSM 44701T), isolated from a smear-ripened cheese.</title>
        <authorList>
            <consortium name="US DOE Joint Genome Institute (JGI-PGF)"/>
            <person name="Walter F."/>
            <person name="Albersmeier A."/>
            <person name="Kalinowski J."/>
            <person name="Ruckert C."/>
        </authorList>
    </citation>
    <scope>NUCLEOTIDE SEQUENCE</scope>
    <source>
        <strain evidence="3">CGMCC 4.7679</strain>
    </source>
</reference>
<feature type="domain" description="Acyltransferase 3" evidence="2">
    <location>
        <begin position="22"/>
        <end position="354"/>
    </location>
</feature>
<feature type="transmembrane region" description="Helical" evidence="1">
    <location>
        <begin position="306"/>
        <end position="324"/>
    </location>
</feature>
<dbReference type="GO" id="GO:0016747">
    <property type="term" value="F:acyltransferase activity, transferring groups other than amino-acyl groups"/>
    <property type="evidence" value="ECO:0007669"/>
    <property type="project" value="InterPro"/>
</dbReference>
<feature type="transmembrane region" description="Helical" evidence="1">
    <location>
        <begin position="85"/>
        <end position="104"/>
    </location>
</feature>
<dbReference type="Proteomes" id="UP000658656">
    <property type="component" value="Unassembled WGS sequence"/>
</dbReference>
<sequence>MAAPELSPPLRAVPRSPGHSRALDGLRGLAVLAVVAFHTGVLPFGWLGVPVFFVLSGHFITRILLERRTGNRKADLGNFLRNRALRLAPLYLLACAALTGLALVKHGPKNLAGDLPFLWTWTYNLRPVTPGYVDNNLYDHLWSLAVEVQLYLLWAALALLLSRRAFVRTVVVLAVGAPVIRLLVGLVLAGAGFDHDHLVVATYELPTTYLDAFAIGALTALPEVRAKLGRPVRWLWLTAGLTAGVCVVELVGVLQREGPLGGNLHFPIAFPRQLAWIWGYSLIAALTGAIVLCALGGSRLLSWRPLAWVGLISYGVYVGHRPVLELGKRLLSDEPGMVALLGLAVAVVLVTLALAAVSYRWFERPFIRRKRHALTPG</sequence>
<keyword evidence="3" id="KW-0012">Acyltransferase</keyword>
<protein>
    <submittedName>
        <fullName evidence="3">Acyltransferase</fullName>
    </submittedName>
</protein>
<dbReference type="PANTHER" id="PTHR23028:SF53">
    <property type="entry name" value="ACYL_TRANSF_3 DOMAIN-CONTAINING PROTEIN"/>
    <property type="match status" value="1"/>
</dbReference>
<feature type="transmembrane region" description="Helical" evidence="1">
    <location>
        <begin position="274"/>
        <end position="294"/>
    </location>
</feature>
<dbReference type="OrthoDB" id="3404679at2"/>
<reference evidence="3" key="2">
    <citation type="submission" date="2020-09" db="EMBL/GenBank/DDBJ databases">
        <authorList>
            <person name="Sun Q."/>
            <person name="Zhou Y."/>
        </authorList>
    </citation>
    <scope>NUCLEOTIDE SEQUENCE</scope>
    <source>
        <strain evidence="3">CGMCC 4.7679</strain>
    </source>
</reference>
<evidence type="ECO:0000259" key="2">
    <source>
        <dbReference type="Pfam" id="PF01757"/>
    </source>
</evidence>
<feature type="transmembrane region" description="Helical" evidence="1">
    <location>
        <begin position="336"/>
        <end position="362"/>
    </location>
</feature>
<feature type="transmembrane region" description="Helical" evidence="1">
    <location>
        <begin position="234"/>
        <end position="254"/>
    </location>
</feature>
<dbReference type="GO" id="GO:0016020">
    <property type="term" value="C:membrane"/>
    <property type="evidence" value="ECO:0007669"/>
    <property type="project" value="TreeGrafter"/>
</dbReference>
<dbReference type="RefSeq" id="WP_145937371.1">
    <property type="nucleotide sequence ID" value="NZ_BNAV01000002.1"/>
</dbReference>
<proteinExistence type="predicted"/>
<evidence type="ECO:0000256" key="1">
    <source>
        <dbReference type="SAM" id="Phobius"/>
    </source>
</evidence>
<keyword evidence="1" id="KW-0812">Transmembrane</keyword>
<feature type="transmembrane region" description="Helical" evidence="1">
    <location>
        <begin position="44"/>
        <end position="65"/>
    </location>
</feature>